<dbReference type="SUPFAM" id="SSF53271">
    <property type="entry name" value="PRTase-like"/>
    <property type="match status" value="1"/>
</dbReference>
<dbReference type="Gene3D" id="3.30.1310.20">
    <property type="entry name" value="PRTase-like"/>
    <property type="match status" value="1"/>
</dbReference>
<dbReference type="RefSeq" id="WP_123930128.1">
    <property type="nucleotide sequence ID" value="NZ_RKRE01000002.1"/>
</dbReference>
<gene>
    <name evidence="2" type="ORF">EDD75_1467</name>
</gene>
<evidence type="ECO:0000259" key="1">
    <source>
        <dbReference type="Pfam" id="PF00156"/>
    </source>
</evidence>
<dbReference type="GO" id="GO:0016757">
    <property type="term" value="F:glycosyltransferase activity"/>
    <property type="evidence" value="ECO:0007669"/>
    <property type="project" value="UniProtKB-KW"/>
</dbReference>
<dbReference type="InterPro" id="IPR029057">
    <property type="entry name" value="PRTase-like"/>
</dbReference>
<dbReference type="CDD" id="cd06223">
    <property type="entry name" value="PRTases_typeI"/>
    <property type="match status" value="1"/>
</dbReference>
<dbReference type="EMBL" id="RKRE01000002">
    <property type="protein sequence ID" value="RPF47183.1"/>
    <property type="molecule type" value="Genomic_DNA"/>
</dbReference>
<dbReference type="Pfam" id="PF00156">
    <property type="entry name" value="Pribosyltran"/>
    <property type="match status" value="1"/>
</dbReference>
<dbReference type="AlphaFoldDB" id="A0A3N5AQM4"/>
<proteinExistence type="predicted"/>
<protein>
    <submittedName>
        <fullName evidence="2">Putative phosphoribosyltransferase</fullName>
    </submittedName>
</protein>
<evidence type="ECO:0000313" key="2">
    <source>
        <dbReference type="EMBL" id="RPF47183.1"/>
    </source>
</evidence>
<sequence>MFADRIDAGRRLAAHLAGRTYENGLVVAIPRGGVVVGAEIARALQLPLDIIIPRKIGAPHNPELAIGAVTQDGTAIFNEELLRHFHLPEEIRERLVAAAVAETSRRLQLYRHGKPQPSWRDRTIILTDDGIATGYTVLAALRSLRRADPKEIILAVPVAPPDTIEFLEPEVDELVCLLVPEVFLAVGQFYYHFDQTSDEEVIALLEELGPKAQ</sequence>
<organism evidence="2 3">
    <name type="scientific">Thermodesulfitimonas autotrophica</name>
    <dbReference type="NCBI Taxonomy" id="1894989"/>
    <lineage>
        <taxon>Bacteria</taxon>
        <taxon>Bacillati</taxon>
        <taxon>Bacillota</taxon>
        <taxon>Clostridia</taxon>
        <taxon>Thermoanaerobacterales</taxon>
        <taxon>Thermoanaerobacteraceae</taxon>
        <taxon>Thermodesulfitimonas</taxon>
    </lineage>
</organism>
<dbReference type="OrthoDB" id="9810066at2"/>
<accession>A0A3N5AQM4</accession>
<feature type="domain" description="Phosphoribosyltransferase" evidence="1">
    <location>
        <begin position="7"/>
        <end position="190"/>
    </location>
</feature>
<comment type="caution">
    <text evidence="2">The sequence shown here is derived from an EMBL/GenBank/DDBJ whole genome shotgun (WGS) entry which is preliminary data.</text>
</comment>
<reference evidence="2 3" key="1">
    <citation type="submission" date="2018-11" db="EMBL/GenBank/DDBJ databases">
        <title>Genomic Encyclopedia of Type Strains, Phase IV (KMG-IV): sequencing the most valuable type-strain genomes for metagenomic binning, comparative biology and taxonomic classification.</title>
        <authorList>
            <person name="Goeker M."/>
        </authorList>
    </citation>
    <scope>NUCLEOTIDE SEQUENCE [LARGE SCALE GENOMIC DNA]</scope>
    <source>
        <strain evidence="2 3">DSM 102936</strain>
    </source>
</reference>
<keyword evidence="2" id="KW-0328">Glycosyltransferase</keyword>
<keyword evidence="3" id="KW-1185">Reference proteome</keyword>
<keyword evidence="2" id="KW-0808">Transferase</keyword>
<name>A0A3N5AQM4_9THEO</name>
<evidence type="ECO:0000313" key="3">
    <source>
        <dbReference type="Proteomes" id="UP000282654"/>
    </source>
</evidence>
<dbReference type="Proteomes" id="UP000282654">
    <property type="component" value="Unassembled WGS sequence"/>
</dbReference>
<dbReference type="Gene3D" id="3.40.50.2020">
    <property type="match status" value="1"/>
</dbReference>
<dbReference type="InterPro" id="IPR000836">
    <property type="entry name" value="PRTase_dom"/>
</dbReference>